<gene>
    <name evidence="1" type="ORF">SAMN06265222_10187</name>
</gene>
<comment type="caution">
    <text evidence="1">The sequence shown here is derived from an EMBL/GenBank/DDBJ whole genome shotgun (WGS) entry which is preliminary data.</text>
</comment>
<reference evidence="1 2" key="1">
    <citation type="submission" date="2017-05" db="EMBL/GenBank/DDBJ databases">
        <authorList>
            <person name="Varghese N."/>
            <person name="Submissions S."/>
        </authorList>
    </citation>
    <scope>NUCLEOTIDE SEQUENCE [LARGE SCALE GENOMIC DNA]</scope>
    <source>
        <strain evidence="1 2">DSM 25457</strain>
    </source>
</reference>
<organism evidence="1 2">
    <name type="scientific">Neorhodopirellula lusitana</name>
    <dbReference type="NCBI Taxonomy" id="445327"/>
    <lineage>
        <taxon>Bacteria</taxon>
        <taxon>Pseudomonadati</taxon>
        <taxon>Planctomycetota</taxon>
        <taxon>Planctomycetia</taxon>
        <taxon>Pirellulales</taxon>
        <taxon>Pirellulaceae</taxon>
        <taxon>Neorhodopirellula</taxon>
    </lineage>
</organism>
<accession>A0ABY1PMX0</accession>
<evidence type="ECO:0000313" key="1">
    <source>
        <dbReference type="EMBL" id="SMP38197.1"/>
    </source>
</evidence>
<keyword evidence="2" id="KW-1185">Reference proteome</keyword>
<proteinExistence type="predicted"/>
<evidence type="ECO:0000313" key="2">
    <source>
        <dbReference type="Proteomes" id="UP001158067"/>
    </source>
</evidence>
<dbReference type="Proteomes" id="UP001158067">
    <property type="component" value="Unassembled WGS sequence"/>
</dbReference>
<protein>
    <submittedName>
        <fullName evidence="1">Uncharacterized protein</fullName>
    </submittedName>
</protein>
<dbReference type="RefSeq" id="WP_283430356.1">
    <property type="nucleotide sequence ID" value="NZ_FXUG01000001.1"/>
</dbReference>
<sequence length="611" mass="68132">MNLRCLPLPSAARVPLIVQLSLATRVSLATRGILGCLVSMVAIACSISQADEPPTRIITTGWNAPTAQQFQRDWGLFQEQSFTGAVIHARADQAPPDPLKSAHSKDVWGEVSFSETEASLAAMSDGKASGSYLLLSANPGDADWLDDEAWGRIVARWRQAARLTKHGKLRGIAFDPEPYHSPLAQFDADVEPHASAGSIQTLQEAARRRGREVMQAVVEEFPEIELFSYFWMSYFVRDHRYRGPSPIDLGGKRRADFDWCLAGHRYGLLPAFLTGLLEAAPATTRFVDGCEYAYWLTEAAQFNRLASDVRERGRMVVDEAVREKYDRQMSVAMPVFVDIMVPELIPQWTLNPNVPDRLGLFQKQLSFAVQASDGLVWLYSERGRWWPEPRETQLWHNKDVYPHWDELFPGCLDVIRQAQSMGKVVPPSSIASEATLSGRPANEDAMECVAEITAEDGEWQTDVSTRGRVEVTPLRQRNATGNTTENVTEKDVEIRGAKEATAGLAYAVVSGQRLRVAVQARQSGRGLCKLVVRYRDSSGEFLAQRGVESYAYPESQLPTRWRSIVVDVVVPEGARSLVATLQVSRQHLLEDRIEFRELTCSRLAPEGSSLE</sequence>
<name>A0ABY1PMX0_9BACT</name>
<dbReference type="EMBL" id="FXUG01000001">
    <property type="protein sequence ID" value="SMP38197.1"/>
    <property type="molecule type" value="Genomic_DNA"/>
</dbReference>